<protein>
    <submittedName>
        <fullName evidence="2">Uncharacterized protein</fullName>
    </submittedName>
</protein>
<accession>A0A6C0JMR8</accession>
<organism evidence="2">
    <name type="scientific">viral metagenome</name>
    <dbReference type="NCBI Taxonomy" id="1070528"/>
    <lineage>
        <taxon>unclassified sequences</taxon>
        <taxon>metagenomes</taxon>
        <taxon>organismal metagenomes</taxon>
    </lineage>
</organism>
<name>A0A6C0JMR8_9ZZZZ</name>
<feature type="region of interest" description="Disordered" evidence="1">
    <location>
        <begin position="22"/>
        <end position="45"/>
    </location>
</feature>
<feature type="compositionally biased region" description="Basic residues" evidence="1">
    <location>
        <begin position="24"/>
        <end position="45"/>
    </location>
</feature>
<proteinExistence type="predicted"/>
<dbReference type="AlphaFoldDB" id="A0A6C0JMR8"/>
<sequence>MRKGVKTYKNSPVDEINLYANRVKGGKNKKTKKNRNKRKQSKNKT</sequence>
<reference evidence="2" key="1">
    <citation type="journal article" date="2020" name="Nature">
        <title>Giant virus diversity and host interactions through global metagenomics.</title>
        <authorList>
            <person name="Schulz F."/>
            <person name="Roux S."/>
            <person name="Paez-Espino D."/>
            <person name="Jungbluth S."/>
            <person name="Walsh D.A."/>
            <person name="Denef V.J."/>
            <person name="McMahon K.D."/>
            <person name="Konstantinidis K.T."/>
            <person name="Eloe-Fadrosh E.A."/>
            <person name="Kyrpides N.C."/>
            <person name="Woyke T."/>
        </authorList>
    </citation>
    <scope>NUCLEOTIDE SEQUENCE</scope>
    <source>
        <strain evidence="2">GVMAG-M-3300027747-57</strain>
    </source>
</reference>
<dbReference type="EMBL" id="MN740430">
    <property type="protein sequence ID" value="QHU06106.1"/>
    <property type="molecule type" value="Genomic_DNA"/>
</dbReference>
<evidence type="ECO:0000256" key="1">
    <source>
        <dbReference type="SAM" id="MobiDB-lite"/>
    </source>
</evidence>
<evidence type="ECO:0000313" key="2">
    <source>
        <dbReference type="EMBL" id="QHU06106.1"/>
    </source>
</evidence>